<keyword evidence="6 13" id="KW-1133">Transmembrane helix</keyword>
<reference evidence="15 16" key="1">
    <citation type="submission" date="2024-05" db="EMBL/GenBank/DDBJ databases">
        <authorList>
            <person name="Wallberg A."/>
        </authorList>
    </citation>
    <scope>NUCLEOTIDE SEQUENCE [LARGE SCALE GENOMIC DNA]</scope>
</reference>
<comment type="similarity">
    <text evidence="2 12">Belongs to the fatty acid desaturase type 1 family.</text>
</comment>
<dbReference type="EMBL" id="CAXKWB010010630">
    <property type="protein sequence ID" value="CAL4098737.1"/>
    <property type="molecule type" value="Genomic_DNA"/>
</dbReference>
<gene>
    <name evidence="15" type="ORF">MNOR_LOCUS16317</name>
</gene>
<evidence type="ECO:0000256" key="9">
    <source>
        <dbReference type="ARBA" id="ARBA00023098"/>
    </source>
</evidence>
<dbReference type="PRINTS" id="PR00075">
    <property type="entry name" value="FACDDSATRASE"/>
</dbReference>
<dbReference type="Proteomes" id="UP001497623">
    <property type="component" value="Unassembled WGS sequence"/>
</dbReference>
<evidence type="ECO:0000256" key="4">
    <source>
        <dbReference type="ARBA" id="ARBA00022692"/>
    </source>
</evidence>
<keyword evidence="9" id="KW-0443">Lipid metabolism</keyword>
<keyword evidence="11 12" id="KW-0275">Fatty acid biosynthesis</keyword>
<feature type="transmembrane region" description="Helical" evidence="13">
    <location>
        <begin position="205"/>
        <end position="224"/>
    </location>
</feature>
<dbReference type="GO" id="GO:0005789">
    <property type="term" value="C:endoplasmic reticulum membrane"/>
    <property type="evidence" value="ECO:0007669"/>
    <property type="project" value="TreeGrafter"/>
</dbReference>
<dbReference type="PANTHER" id="PTHR11351:SF31">
    <property type="entry name" value="DESATURASE 1, ISOFORM A-RELATED"/>
    <property type="match status" value="1"/>
</dbReference>
<evidence type="ECO:0000313" key="15">
    <source>
        <dbReference type="EMBL" id="CAL4098737.1"/>
    </source>
</evidence>
<evidence type="ECO:0000256" key="10">
    <source>
        <dbReference type="ARBA" id="ARBA00023136"/>
    </source>
</evidence>
<evidence type="ECO:0000256" key="12">
    <source>
        <dbReference type="RuleBase" id="RU000581"/>
    </source>
</evidence>
<comment type="cofactor">
    <cofactor evidence="12">
        <name>Fe(2+)</name>
        <dbReference type="ChEBI" id="CHEBI:29033"/>
    </cofactor>
</comment>
<evidence type="ECO:0000256" key="11">
    <source>
        <dbReference type="ARBA" id="ARBA00023160"/>
    </source>
</evidence>
<evidence type="ECO:0000256" key="6">
    <source>
        <dbReference type="ARBA" id="ARBA00022989"/>
    </source>
</evidence>
<dbReference type="GO" id="GO:0004768">
    <property type="term" value="F:stearoyl-CoA 9-desaturase activity"/>
    <property type="evidence" value="ECO:0007669"/>
    <property type="project" value="InterPro"/>
</dbReference>
<dbReference type="AlphaFoldDB" id="A0AAV2QSJ8"/>
<keyword evidence="3 12" id="KW-0444">Lipid biosynthesis</keyword>
<keyword evidence="7 12" id="KW-0560">Oxidoreductase</keyword>
<organism evidence="15 16">
    <name type="scientific">Meganyctiphanes norvegica</name>
    <name type="common">Northern krill</name>
    <name type="synonym">Thysanopoda norvegica</name>
    <dbReference type="NCBI Taxonomy" id="48144"/>
    <lineage>
        <taxon>Eukaryota</taxon>
        <taxon>Metazoa</taxon>
        <taxon>Ecdysozoa</taxon>
        <taxon>Arthropoda</taxon>
        <taxon>Crustacea</taxon>
        <taxon>Multicrustacea</taxon>
        <taxon>Malacostraca</taxon>
        <taxon>Eumalacostraca</taxon>
        <taxon>Eucarida</taxon>
        <taxon>Euphausiacea</taxon>
        <taxon>Euphausiidae</taxon>
        <taxon>Meganyctiphanes</taxon>
    </lineage>
</organism>
<dbReference type="InterPro" id="IPR015876">
    <property type="entry name" value="Acyl-CoA_DS"/>
</dbReference>
<keyword evidence="16" id="KW-1185">Reference proteome</keyword>
<dbReference type="InterPro" id="IPR005804">
    <property type="entry name" value="FA_desaturase_dom"/>
</dbReference>
<evidence type="ECO:0000259" key="14">
    <source>
        <dbReference type="Pfam" id="PF00487"/>
    </source>
</evidence>
<protein>
    <recommendedName>
        <fullName evidence="14">Fatty acid desaturase domain-containing protein</fullName>
    </recommendedName>
</protein>
<dbReference type="InterPro" id="IPR009160">
    <property type="entry name" value="Acyl-CoA_deSatase_haem/ster-bd"/>
</dbReference>
<feature type="transmembrane region" description="Helical" evidence="13">
    <location>
        <begin position="88"/>
        <end position="106"/>
    </location>
</feature>
<dbReference type="Pfam" id="PF00487">
    <property type="entry name" value="FA_desaturase"/>
    <property type="match status" value="1"/>
</dbReference>
<dbReference type="GO" id="GO:0005506">
    <property type="term" value="F:iron ion binding"/>
    <property type="evidence" value="ECO:0007669"/>
    <property type="project" value="TreeGrafter"/>
</dbReference>
<feature type="domain" description="Fatty acid desaturase" evidence="14">
    <location>
        <begin position="90"/>
        <end position="292"/>
    </location>
</feature>
<dbReference type="PIRSF" id="PIRSF000345">
    <property type="entry name" value="OLE1"/>
    <property type="match status" value="1"/>
</dbReference>
<comment type="caution">
    <text evidence="15">The sequence shown here is derived from an EMBL/GenBank/DDBJ whole genome shotgun (WGS) entry which is preliminary data.</text>
</comment>
<evidence type="ECO:0000256" key="2">
    <source>
        <dbReference type="ARBA" id="ARBA00009295"/>
    </source>
</evidence>
<evidence type="ECO:0000256" key="3">
    <source>
        <dbReference type="ARBA" id="ARBA00022516"/>
    </source>
</evidence>
<keyword evidence="10 13" id="KW-0472">Membrane</keyword>
<dbReference type="CDD" id="cd03505">
    <property type="entry name" value="Delta9-FADS-like"/>
    <property type="match status" value="1"/>
</dbReference>
<evidence type="ECO:0000256" key="5">
    <source>
        <dbReference type="ARBA" id="ARBA00022832"/>
    </source>
</evidence>
<dbReference type="PANTHER" id="PTHR11351">
    <property type="entry name" value="ACYL-COA DESATURASE"/>
    <property type="match status" value="1"/>
</dbReference>
<feature type="transmembrane region" description="Helical" evidence="13">
    <location>
        <begin position="230"/>
        <end position="251"/>
    </location>
</feature>
<keyword evidence="4 12" id="KW-0812">Transmembrane</keyword>
<feature type="transmembrane region" description="Helical" evidence="13">
    <location>
        <begin position="56"/>
        <end position="76"/>
    </location>
</feature>
<proteinExistence type="inferred from homology"/>
<dbReference type="GO" id="GO:0006636">
    <property type="term" value="P:unsaturated fatty acid biosynthetic process"/>
    <property type="evidence" value="ECO:0007669"/>
    <property type="project" value="InterPro"/>
</dbReference>
<evidence type="ECO:0000256" key="1">
    <source>
        <dbReference type="ARBA" id="ARBA00004141"/>
    </source>
</evidence>
<keyword evidence="8" id="KW-0408">Iron</keyword>
<sequence>MTSQAPVTGETGALIEQDTEDANLHMRHNDELEERKIEINFRRIYQDLKQLDWSKVVWRNVVLFVLLHAYGIYGVWLVLSLQTQWRTLVWSYIMYFHAAMGITMGAHRLWAHRSYKAHTPLRIYLMLCQTVAFQNSIHEWARDHRVHHKYSETDADPHNSRRGFFFSHMGWLMFRKHPKVIEKGKTLDMSDLEADPVVMFQKRNYLWMITILCFVIPTVVPWYFWDENLLTALMVAGFLRYTIVLHITWFVNSLAHWVGSKPFDKSIFPVQNGLVAFLAMGEGWHNYHHIFPWDYRTSELGGWLTAMLNFNFTTTVIDFFAATGQVYDRKTISPEMWKKRMKRTGDGTYDENSPIKWNTPPIKLNTPIKWNMKWNSPIKTK</sequence>
<evidence type="ECO:0000313" key="16">
    <source>
        <dbReference type="Proteomes" id="UP001497623"/>
    </source>
</evidence>
<evidence type="ECO:0000256" key="8">
    <source>
        <dbReference type="ARBA" id="ARBA00023004"/>
    </source>
</evidence>
<evidence type="ECO:0000256" key="13">
    <source>
        <dbReference type="SAM" id="Phobius"/>
    </source>
</evidence>
<name>A0AAV2QSJ8_MEGNR</name>
<evidence type="ECO:0000256" key="7">
    <source>
        <dbReference type="ARBA" id="ARBA00023002"/>
    </source>
</evidence>
<comment type="domain">
    <text evidence="12">The histidine box domains are involved in binding the catalytic metal ions.</text>
</comment>
<keyword evidence="5" id="KW-0276">Fatty acid metabolism</keyword>
<comment type="subcellular location">
    <subcellularLocation>
        <location evidence="1">Membrane</location>
        <topology evidence="1">Multi-pass membrane protein</topology>
    </subcellularLocation>
</comment>
<accession>A0AAV2QSJ8</accession>